<keyword evidence="3" id="KW-1185">Reference proteome</keyword>
<sequence length="591" mass="63733">MGAKWGLAEVPRQLRQLLRRFPVGHASVYLNELQPSSQHLFLTACMANGPRTGRGSAEKVLGISIDRRNISSHPSFQVRPAKGRRSQEQEGKAPLCTSVPTLHNMVSTLHLPPGSKGMLAAYRTPHPTLLTRPHLFLLTVPRWMLEDDVGGSGGRRTVEAVLQSRLVQVRNTLYWREGDPPHGEDEAATDTSEVMLEAIWGCTILQLRQAARVAASHGFRVFILSYVRQRMLAGEGLRVRELGGWCPSAFRSFHLDVRTTAPRESSTHTSSIALLEEARRGFAADADAEAAAKPGTRGRPCDGAATKNHRESAAWVEGAFPFAVAEAVVDVRRDALVPWARVCDSPLTARLFTALYDRRHFCVADAVLYASQRVVLPFLLGLPPTASAAASLDAAAGGGGAAASSVGLMRWSEIHAVLRWRFFEPAFGSLAQLVRTEDVAAVGGGLDPFIFPLHDAFVTRVLLPRMTEYHRATCGAAGGPARRSSPAAGGKLAHATPSAPTTVTVDILSCFNSLVGGRSHTGGGGAVMQRASKDEHKPMTMLDASNSDVGRGDAHFKLSDLPSLVNYLLYFHQHFEVHGGGAALKFTPHEG</sequence>
<organism evidence="2 3">
    <name type="scientific">Trypanosoma conorhini</name>
    <dbReference type="NCBI Taxonomy" id="83891"/>
    <lineage>
        <taxon>Eukaryota</taxon>
        <taxon>Discoba</taxon>
        <taxon>Euglenozoa</taxon>
        <taxon>Kinetoplastea</taxon>
        <taxon>Metakinetoplastina</taxon>
        <taxon>Trypanosomatida</taxon>
        <taxon>Trypanosomatidae</taxon>
        <taxon>Trypanosoma</taxon>
    </lineage>
</organism>
<proteinExistence type="predicted"/>
<accession>A0A422QCH4</accession>
<feature type="region of interest" description="Disordered" evidence="1">
    <location>
        <begin position="74"/>
        <end position="93"/>
    </location>
</feature>
<evidence type="ECO:0000313" key="2">
    <source>
        <dbReference type="EMBL" id="RNF27596.1"/>
    </source>
</evidence>
<dbReference type="AlphaFoldDB" id="A0A422QCH4"/>
<dbReference type="EMBL" id="MKKU01000002">
    <property type="protein sequence ID" value="RNF27596.1"/>
    <property type="molecule type" value="Genomic_DNA"/>
</dbReference>
<dbReference type="OrthoDB" id="250407at2759"/>
<dbReference type="GeneID" id="40313768"/>
<feature type="region of interest" description="Disordered" evidence="1">
    <location>
        <begin position="475"/>
        <end position="495"/>
    </location>
</feature>
<reference evidence="2 3" key="1">
    <citation type="journal article" date="2018" name="BMC Genomics">
        <title>Genomic comparison of Trypanosoma conorhini and Trypanosoma rangeli to Trypanosoma cruzi strains of high and low virulence.</title>
        <authorList>
            <person name="Bradwell K.R."/>
            <person name="Koparde V.N."/>
            <person name="Matveyev A.V."/>
            <person name="Serrano M.G."/>
            <person name="Alves J.M."/>
            <person name="Parikh H."/>
            <person name="Huang B."/>
            <person name="Lee V."/>
            <person name="Espinosa-Alvarez O."/>
            <person name="Ortiz P.A."/>
            <person name="Costa-Martins A.G."/>
            <person name="Teixeira M.M."/>
            <person name="Buck G.A."/>
        </authorList>
    </citation>
    <scope>NUCLEOTIDE SEQUENCE [LARGE SCALE GENOMIC DNA]</scope>
    <source>
        <strain evidence="2 3">025E</strain>
    </source>
</reference>
<evidence type="ECO:0000256" key="1">
    <source>
        <dbReference type="SAM" id="MobiDB-lite"/>
    </source>
</evidence>
<gene>
    <name evidence="2" type="ORF">Tco025E_00157</name>
</gene>
<name>A0A422QCH4_9TRYP</name>
<dbReference type="Proteomes" id="UP000284403">
    <property type="component" value="Unassembled WGS sequence"/>
</dbReference>
<protein>
    <submittedName>
        <fullName evidence="2">Uncharacterized protein</fullName>
    </submittedName>
</protein>
<dbReference type="RefSeq" id="XP_029232802.1">
    <property type="nucleotide sequence ID" value="XM_029367106.1"/>
</dbReference>
<evidence type="ECO:0000313" key="3">
    <source>
        <dbReference type="Proteomes" id="UP000284403"/>
    </source>
</evidence>
<comment type="caution">
    <text evidence="2">The sequence shown here is derived from an EMBL/GenBank/DDBJ whole genome shotgun (WGS) entry which is preliminary data.</text>
</comment>